<dbReference type="InterPro" id="IPR052219">
    <property type="entry name" value="Photolyase_Class-2"/>
</dbReference>
<keyword evidence="9" id="KW-0238">DNA-binding</keyword>
<evidence type="ECO:0000256" key="4">
    <source>
        <dbReference type="ARBA" id="ARBA00013149"/>
    </source>
</evidence>
<accession>A0A9X2FFG2</accession>
<keyword evidence="8" id="KW-0274">FAD</keyword>
<keyword evidence="10" id="KW-0234">DNA repair</keyword>
<evidence type="ECO:0000256" key="9">
    <source>
        <dbReference type="ARBA" id="ARBA00023125"/>
    </source>
</evidence>
<dbReference type="GO" id="GO:0000719">
    <property type="term" value="P:photoreactive repair"/>
    <property type="evidence" value="ECO:0007669"/>
    <property type="project" value="TreeGrafter"/>
</dbReference>
<evidence type="ECO:0000256" key="11">
    <source>
        <dbReference type="ARBA" id="ARBA00023239"/>
    </source>
</evidence>
<protein>
    <recommendedName>
        <fullName evidence="5">Deoxyribodipyrimidine photo-lyase</fullName>
        <ecNumber evidence="4">4.1.99.3</ecNumber>
    </recommendedName>
    <alternativeName>
        <fullName evidence="12">DNA photolyase</fullName>
    </alternativeName>
</protein>
<gene>
    <name evidence="15" type="ORF">NG895_28095</name>
</gene>
<dbReference type="Gene3D" id="1.25.40.80">
    <property type="match status" value="1"/>
</dbReference>
<evidence type="ECO:0000256" key="1">
    <source>
        <dbReference type="ARBA" id="ARBA00001932"/>
    </source>
</evidence>
<dbReference type="GO" id="GO:0003904">
    <property type="term" value="F:deoxyribodipyrimidine photo-lyase activity"/>
    <property type="evidence" value="ECO:0007669"/>
    <property type="project" value="UniProtKB-EC"/>
</dbReference>
<dbReference type="GO" id="GO:0003677">
    <property type="term" value="F:DNA binding"/>
    <property type="evidence" value="ECO:0007669"/>
    <property type="project" value="UniProtKB-KW"/>
</dbReference>
<sequence>MVAFRRTHWNYSLQRAVEWAADLGKPLVVLEALRCDYKWASDRLHWFVIQGMRDNREALQERPATYYPYLEREPGDGSGLLAALAEEACLVVTDDFPCFFLPRMLRAAARQVQVRFEAVDSNGLLPMRSADKVYARAYDLRRYLQKELPNHFGHLPQPDPLADVKLPKPIKLSKPITDKWPVADVESLAEDSSCLAEFPIDHHVPIVPSTPGGEHAALDCMKQFLSDKLDRYGDERNEPEKDASSGFSPYLHFGHLSVHQVFAELTRELKWQPGDVANKANGARSGWWNMSESAEGFLDELITWRELGFNMCSRQHDYSRYSSLPDWARQTLAEHADDSREFNYSLEEFERAETHDELWNAAQRQLLVEGRIHNYLRMLWGKKILEWTPSPEDALNVMIELNNKYALDGRNPNSYSGIFWVLGRYDRAWGPERDVFGKIRFMSSDNTARKVKVKGYLEKYSKQSLAQKQLF</sequence>
<dbReference type="Gene3D" id="1.10.579.10">
    <property type="entry name" value="DNA Cyclobutane Dipyrimidine Photolyase, subunit A, domain 3"/>
    <property type="match status" value="1"/>
</dbReference>
<dbReference type="FunFam" id="1.10.579.10:FF:000002">
    <property type="entry name" value="Deoxyribodipyrimidine photolyase"/>
    <property type="match status" value="1"/>
</dbReference>
<dbReference type="InterPro" id="IPR036155">
    <property type="entry name" value="Crypto/Photolyase_N_sf"/>
</dbReference>
<proteinExistence type="inferred from homology"/>
<feature type="domain" description="Photolyase/cryptochrome alpha/beta" evidence="14">
    <location>
        <begin position="1"/>
        <end position="127"/>
    </location>
</feature>
<evidence type="ECO:0000256" key="10">
    <source>
        <dbReference type="ARBA" id="ARBA00023204"/>
    </source>
</evidence>
<dbReference type="InterPro" id="IPR014729">
    <property type="entry name" value="Rossmann-like_a/b/a_fold"/>
</dbReference>
<dbReference type="Proteomes" id="UP001155241">
    <property type="component" value="Unassembled WGS sequence"/>
</dbReference>
<dbReference type="SUPFAM" id="SSF48173">
    <property type="entry name" value="Cryptochrome/photolyase FAD-binding domain"/>
    <property type="match status" value="1"/>
</dbReference>
<dbReference type="Gene3D" id="3.40.50.620">
    <property type="entry name" value="HUPs"/>
    <property type="match status" value="1"/>
</dbReference>
<dbReference type="EMBL" id="JAMXLR010000092">
    <property type="protein sequence ID" value="MCO6047784.1"/>
    <property type="molecule type" value="Genomic_DNA"/>
</dbReference>
<dbReference type="PANTHER" id="PTHR10211">
    <property type="entry name" value="DEOXYRIBODIPYRIMIDINE PHOTOLYASE"/>
    <property type="match status" value="1"/>
</dbReference>
<comment type="cofactor">
    <cofactor evidence="1">
        <name>(6R)-5,10-methylene-5,6,7,8-tetrahydrofolate</name>
        <dbReference type="ChEBI" id="CHEBI:15636"/>
    </cofactor>
</comment>
<keyword evidence="7" id="KW-0227">DNA damage</keyword>
<evidence type="ECO:0000256" key="12">
    <source>
        <dbReference type="ARBA" id="ARBA00031671"/>
    </source>
</evidence>
<dbReference type="InterPro" id="IPR006050">
    <property type="entry name" value="DNA_photolyase_N"/>
</dbReference>
<evidence type="ECO:0000256" key="3">
    <source>
        <dbReference type="ARBA" id="ARBA00006409"/>
    </source>
</evidence>
<dbReference type="EC" id="4.1.99.3" evidence="4"/>
<evidence type="ECO:0000256" key="13">
    <source>
        <dbReference type="ARBA" id="ARBA00033999"/>
    </source>
</evidence>
<keyword evidence="6" id="KW-0285">Flavoprotein</keyword>
<evidence type="ECO:0000256" key="8">
    <source>
        <dbReference type="ARBA" id="ARBA00022827"/>
    </source>
</evidence>
<keyword evidence="11" id="KW-0456">Lyase</keyword>
<comment type="cofactor">
    <cofactor evidence="2">
        <name>FAD</name>
        <dbReference type="ChEBI" id="CHEBI:57692"/>
    </cofactor>
</comment>
<organism evidence="15 16">
    <name type="scientific">Aeoliella straminimaris</name>
    <dbReference type="NCBI Taxonomy" id="2954799"/>
    <lineage>
        <taxon>Bacteria</taxon>
        <taxon>Pseudomonadati</taxon>
        <taxon>Planctomycetota</taxon>
        <taxon>Planctomycetia</taxon>
        <taxon>Pirellulales</taxon>
        <taxon>Lacipirellulaceae</taxon>
        <taxon>Aeoliella</taxon>
    </lineage>
</organism>
<evidence type="ECO:0000313" key="16">
    <source>
        <dbReference type="Proteomes" id="UP001155241"/>
    </source>
</evidence>
<evidence type="ECO:0000259" key="14">
    <source>
        <dbReference type="PROSITE" id="PS51645"/>
    </source>
</evidence>
<dbReference type="PANTHER" id="PTHR10211:SF0">
    <property type="entry name" value="DEOXYRIBODIPYRIMIDINE PHOTO-LYASE"/>
    <property type="match status" value="1"/>
</dbReference>
<name>A0A9X2FFG2_9BACT</name>
<dbReference type="InterPro" id="IPR036134">
    <property type="entry name" value="Crypto/Photolyase_FAD-like_sf"/>
</dbReference>
<dbReference type="SUPFAM" id="SSF52425">
    <property type="entry name" value="Cryptochrome/photolyase, N-terminal domain"/>
    <property type="match status" value="1"/>
</dbReference>
<comment type="caution">
    <text evidence="15">The sequence shown here is derived from an EMBL/GenBank/DDBJ whole genome shotgun (WGS) entry which is preliminary data.</text>
</comment>
<evidence type="ECO:0000256" key="2">
    <source>
        <dbReference type="ARBA" id="ARBA00001974"/>
    </source>
</evidence>
<reference evidence="15" key="1">
    <citation type="submission" date="2022-06" db="EMBL/GenBank/DDBJ databases">
        <title>Aeoliella straminimaris, a novel planctomycete from sediments.</title>
        <authorList>
            <person name="Vitorino I.R."/>
            <person name="Lage O.M."/>
        </authorList>
    </citation>
    <scope>NUCLEOTIDE SEQUENCE</scope>
    <source>
        <strain evidence="15">ICT_H6.2</strain>
    </source>
</reference>
<dbReference type="PROSITE" id="PS51645">
    <property type="entry name" value="PHR_CRY_ALPHA_BETA"/>
    <property type="match status" value="1"/>
</dbReference>
<comment type="similarity">
    <text evidence="3">Belongs to the DNA photolyase class-2 family.</text>
</comment>
<evidence type="ECO:0000256" key="6">
    <source>
        <dbReference type="ARBA" id="ARBA00022630"/>
    </source>
</evidence>
<evidence type="ECO:0000256" key="7">
    <source>
        <dbReference type="ARBA" id="ARBA00022763"/>
    </source>
</evidence>
<evidence type="ECO:0000313" key="15">
    <source>
        <dbReference type="EMBL" id="MCO6047784.1"/>
    </source>
</evidence>
<comment type="catalytic activity">
    <reaction evidence="13">
        <text>cyclobutadipyrimidine (in DNA) = 2 pyrimidine residues (in DNA).</text>
        <dbReference type="EC" id="4.1.99.3"/>
    </reaction>
</comment>
<keyword evidence="16" id="KW-1185">Reference proteome</keyword>
<evidence type="ECO:0000256" key="5">
    <source>
        <dbReference type="ARBA" id="ARBA00014046"/>
    </source>
</evidence>
<dbReference type="AlphaFoldDB" id="A0A9X2FFG2"/>